<proteinExistence type="predicted"/>
<reference evidence="1" key="1">
    <citation type="journal article" date="2014" name="Front. Microbiol.">
        <title>High frequency of phylogenetically diverse reductive dehalogenase-homologous genes in deep subseafloor sedimentary metagenomes.</title>
        <authorList>
            <person name="Kawai M."/>
            <person name="Futagami T."/>
            <person name="Toyoda A."/>
            <person name="Takaki Y."/>
            <person name="Nishi S."/>
            <person name="Hori S."/>
            <person name="Arai W."/>
            <person name="Tsubouchi T."/>
            <person name="Morono Y."/>
            <person name="Uchiyama I."/>
            <person name="Ito T."/>
            <person name="Fujiyama A."/>
            <person name="Inagaki F."/>
            <person name="Takami H."/>
        </authorList>
    </citation>
    <scope>NUCLEOTIDE SEQUENCE</scope>
    <source>
        <strain evidence="1">Expedition CK06-06</strain>
    </source>
</reference>
<accession>X1K270</accession>
<sequence>MKKVKKIMIFTIAVVFMVSMLFIGTSAAGAEKPAEGMYFRLVTHGGDDPFWAVVAQGMRD</sequence>
<evidence type="ECO:0000313" key="1">
    <source>
        <dbReference type="EMBL" id="GAH76178.1"/>
    </source>
</evidence>
<feature type="non-terminal residue" evidence="1">
    <location>
        <position position="60"/>
    </location>
</feature>
<organism evidence="1">
    <name type="scientific">marine sediment metagenome</name>
    <dbReference type="NCBI Taxonomy" id="412755"/>
    <lineage>
        <taxon>unclassified sequences</taxon>
        <taxon>metagenomes</taxon>
        <taxon>ecological metagenomes</taxon>
    </lineage>
</organism>
<dbReference type="AlphaFoldDB" id="X1K270"/>
<gene>
    <name evidence="1" type="ORF">S03H2_42481</name>
</gene>
<comment type="caution">
    <text evidence="1">The sequence shown here is derived from an EMBL/GenBank/DDBJ whole genome shotgun (WGS) entry which is preliminary data.</text>
</comment>
<name>X1K270_9ZZZZ</name>
<protein>
    <submittedName>
        <fullName evidence="1">Uncharacterized protein</fullName>
    </submittedName>
</protein>
<dbReference type="EMBL" id="BARU01026448">
    <property type="protein sequence ID" value="GAH76178.1"/>
    <property type="molecule type" value="Genomic_DNA"/>
</dbReference>